<organism evidence="2 3">
    <name type="scientific">Priestia iocasae</name>
    <dbReference type="NCBI Taxonomy" id="2291674"/>
    <lineage>
        <taxon>Bacteria</taxon>
        <taxon>Bacillati</taxon>
        <taxon>Bacillota</taxon>
        <taxon>Bacilli</taxon>
        <taxon>Bacillales</taxon>
        <taxon>Bacillaceae</taxon>
        <taxon>Priestia</taxon>
    </lineage>
</organism>
<dbReference type="Pfam" id="PF18681">
    <property type="entry name" value="DUF5634"/>
    <property type="match status" value="1"/>
</dbReference>
<comment type="caution">
    <text evidence="2">The sequence shown here is derived from an EMBL/GenBank/DDBJ whole genome shotgun (WGS) entry which is preliminary data.</text>
</comment>
<accession>A0ABS2QWY5</accession>
<evidence type="ECO:0000313" key="3">
    <source>
        <dbReference type="Proteomes" id="UP000809829"/>
    </source>
</evidence>
<evidence type="ECO:0000259" key="1">
    <source>
        <dbReference type="Pfam" id="PF18681"/>
    </source>
</evidence>
<sequence length="104" mass="12336">MVFLSWDTVYNDKKRLLHLFEKEYGISPIELFSEESNSEICYIGYRFKKNGKQISIKVPHIKDHADRFSAQHHKWELLVNEKRLGIYKNAKEAFHILNQDVNVG</sequence>
<gene>
    <name evidence="2" type="ORF">JOC83_002562</name>
</gene>
<dbReference type="RefSeq" id="WP_205187666.1">
    <property type="nucleotide sequence ID" value="NZ_JAFBFC010000004.1"/>
</dbReference>
<proteinExistence type="predicted"/>
<name>A0ABS2QWY5_9BACI</name>
<feature type="domain" description="GK1464-like" evidence="1">
    <location>
        <begin position="4"/>
        <end position="90"/>
    </location>
</feature>
<dbReference type="InterPro" id="IPR028990">
    <property type="entry name" value="GK1464-like"/>
</dbReference>
<dbReference type="InterPro" id="IPR040915">
    <property type="entry name" value="GK1464-like_dom"/>
</dbReference>
<keyword evidence="3" id="KW-1185">Reference proteome</keyword>
<reference evidence="2 3" key="1">
    <citation type="submission" date="2021-01" db="EMBL/GenBank/DDBJ databases">
        <title>Genomic Encyclopedia of Type Strains, Phase IV (KMG-IV): sequencing the most valuable type-strain genomes for metagenomic binning, comparative biology and taxonomic classification.</title>
        <authorList>
            <person name="Goeker M."/>
        </authorList>
    </citation>
    <scope>NUCLEOTIDE SEQUENCE [LARGE SCALE GENOMIC DNA]</scope>
    <source>
        <strain evidence="2 3">DSM 104297</strain>
    </source>
</reference>
<evidence type="ECO:0000313" key="2">
    <source>
        <dbReference type="EMBL" id="MBM7703713.1"/>
    </source>
</evidence>
<dbReference type="Proteomes" id="UP000809829">
    <property type="component" value="Unassembled WGS sequence"/>
</dbReference>
<dbReference type="EMBL" id="JAFBFC010000004">
    <property type="protein sequence ID" value="MBM7703713.1"/>
    <property type="molecule type" value="Genomic_DNA"/>
</dbReference>
<dbReference type="Gene3D" id="3.30.70.1480">
    <property type="entry name" value="GK1464-like"/>
    <property type="match status" value="1"/>
</dbReference>
<protein>
    <recommendedName>
        <fullName evidence="1">GK1464-like domain-containing protein</fullName>
    </recommendedName>
</protein>
<dbReference type="SUPFAM" id="SSF143579">
    <property type="entry name" value="GK1464-like"/>
    <property type="match status" value="1"/>
</dbReference>